<feature type="compositionally biased region" description="Acidic residues" evidence="1">
    <location>
        <begin position="118"/>
        <end position="157"/>
    </location>
</feature>
<dbReference type="SUPFAM" id="SSF49879">
    <property type="entry name" value="SMAD/FHA domain"/>
    <property type="match status" value="1"/>
</dbReference>
<evidence type="ECO:0000313" key="4">
    <source>
        <dbReference type="Proteomes" id="UP000199062"/>
    </source>
</evidence>
<feature type="domain" description="DZANK-type" evidence="2">
    <location>
        <begin position="160"/>
        <end position="215"/>
    </location>
</feature>
<dbReference type="STRING" id="767519.SAMN05216559_2691"/>
<reference evidence="3 4" key="1">
    <citation type="submission" date="2016-10" db="EMBL/GenBank/DDBJ databases">
        <authorList>
            <person name="de Groot N.N."/>
        </authorList>
    </citation>
    <scope>NUCLEOTIDE SEQUENCE [LARGE SCALE GENOMIC DNA]</scope>
    <source>
        <strain evidence="3 4">CGMCC 1.10457</strain>
    </source>
</reference>
<sequence>MSESDTASVECPLCGEAFDPAAAGGWCTNSDCGEWQYEADATSDEQSVGADDSTADGEDPLADVADGSEPTDPPSWMQEDDDESADADESDGTDDAAPDEAAGAVDDDAAPDEAAGAVDDDGADDDVADDAETEADLEADDAVSTSDADDGAADADSFDCPGCGTELAADVNFCPDCGSDVSSFPADDGADDELAACPSCGGDVDADDSFCAQCGEDLDAHRGGANVLTECPDCGTDVGPDDSFCADCGTDLDAARSGGAAGAGDASGDSAPSALALTAHGKTVVAGDGDIVGREIRSLLTEAGRPEDEAVRVHREHVRFVREDGQFYAVALGQNPTRVNGTSLTKGDREAVAPGDELELSEVVTLDVEAA</sequence>
<dbReference type="CDD" id="cd00060">
    <property type="entry name" value="FHA"/>
    <property type="match status" value="1"/>
</dbReference>
<dbReference type="OrthoDB" id="53394at2157"/>
<feature type="region of interest" description="Disordered" evidence="1">
    <location>
        <begin position="38"/>
        <end position="159"/>
    </location>
</feature>
<dbReference type="AlphaFoldDB" id="A0A1I6LHM2"/>
<organism evidence="3 4">
    <name type="scientific">Halomicrobium zhouii</name>
    <dbReference type="NCBI Taxonomy" id="767519"/>
    <lineage>
        <taxon>Archaea</taxon>
        <taxon>Methanobacteriati</taxon>
        <taxon>Methanobacteriota</taxon>
        <taxon>Stenosarchaea group</taxon>
        <taxon>Halobacteria</taxon>
        <taxon>Halobacteriales</taxon>
        <taxon>Haloarculaceae</taxon>
        <taxon>Halomicrobium</taxon>
    </lineage>
</organism>
<dbReference type="EMBL" id="FOZK01000002">
    <property type="protein sequence ID" value="SFS02798.1"/>
    <property type="molecule type" value="Genomic_DNA"/>
</dbReference>
<evidence type="ECO:0000256" key="1">
    <source>
        <dbReference type="SAM" id="MobiDB-lite"/>
    </source>
</evidence>
<dbReference type="Gene3D" id="2.60.200.20">
    <property type="match status" value="1"/>
</dbReference>
<name>A0A1I6LHM2_9EURY</name>
<dbReference type="Pfam" id="PF12773">
    <property type="entry name" value="DZR"/>
    <property type="match status" value="1"/>
</dbReference>
<evidence type="ECO:0000313" key="3">
    <source>
        <dbReference type="EMBL" id="SFS02798.1"/>
    </source>
</evidence>
<accession>A0A1I6LHM2</accession>
<keyword evidence="4" id="KW-1185">Reference proteome</keyword>
<evidence type="ECO:0000259" key="2">
    <source>
        <dbReference type="Pfam" id="PF12773"/>
    </source>
</evidence>
<dbReference type="InterPro" id="IPR025874">
    <property type="entry name" value="DZR"/>
</dbReference>
<dbReference type="Proteomes" id="UP000199062">
    <property type="component" value="Unassembled WGS sequence"/>
</dbReference>
<proteinExistence type="predicted"/>
<protein>
    <submittedName>
        <fullName evidence="3">Double zinc ribbon</fullName>
    </submittedName>
</protein>
<gene>
    <name evidence="3" type="ORF">SAMN05216559_2691</name>
</gene>
<feature type="compositionally biased region" description="Acidic residues" evidence="1">
    <location>
        <begin position="78"/>
        <end position="98"/>
    </location>
</feature>
<dbReference type="RefSeq" id="WP_089817010.1">
    <property type="nucleotide sequence ID" value="NZ_FOZK01000002.1"/>
</dbReference>
<dbReference type="InterPro" id="IPR008984">
    <property type="entry name" value="SMAD_FHA_dom_sf"/>
</dbReference>